<name>A0ABW8LU81_9ACTN</name>
<dbReference type="EMBL" id="JBJDQH010000011">
    <property type="protein sequence ID" value="MFK4269451.1"/>
    <property type="molecule type" value="Genomic_DNA"/>
</dbReference>
<keyword evidence="2" id="KW-0732">Signal</keyword>
<feature type="chain" id="PRO_5045538344" description="DUF4352 domain-containing protein" evidence="2">
    <location>
        <begin position="33"/>
        <end position="208"/>
    </location>
</feature>
<evidence type="ECO:0000256" key="2">
    <source>
        <dbReference type="SAM" id="SignalP"/>
    </source>
</evidence>
<evidence type="ECO:0000313" key="3">
    <source>
        <dbReference type="EMBL" id="MFK4269451.1"/>
    </source>
</evidence>
<reference evidence="3 4" key="1">
    <citation type="submission" date="2024-11" db="EMBL/GenBank/DDBJ databases">
        <title>The Natural Products Discovery Center: Release of the First 8490 Sequenced Strains for Exploring Actinobacteria Biosynthetic Diversity.</title>
        <authorList>
            <person name="Kalkreuter E."/>
            <person name="Kautsar S.A."/>
            <person name="Yang D."/>
            <person name="Bader C.D."/>
            <person name="Teijaro C.N."/>
            <person name="Fluegel L."/>
            <person name="Davis C.M."/>
            <person name="Simpson J.R."/>
            <person name="Lauterbach L."/>
            <person name="Steele A.D."/>
            <person name="Gui C."/>
            <person name="Meng S."/>
            <person name="Li G."/>
            <person name="Viehrig K."/>
            <person name="Ye F."/>
            <person name="Su P."/>
            <person name="Kiefer A.F."/>
            <person name="Nichols A."/>
            <person name="Cepeda A.J."/>
            <person name="Yan W."/>
            <person name="Fan B."/>
            <person name="Jiang Y."/>
            <person name="Adhikari A."/>
            <person name="Zheng C.-J."/>
            <person name="Schuster L."/>
            <person name="Cowan T.M."/>
            <person name="Smanski M.J."/>
            <person name="Chevrette M.G."/>
            <person name="De Carvalho L.P.S."/>
            <person name="Shen B."/>
        </authorList>
    </citation>
    <scope>NUCLEOTIDE SEQUENCE [LARGE SCALE GENOMIC DNA]</scope>
    <source>
        <strain evidence="3 4">NPDC020863</strain>
    </source>
</reference>
<proteinExistence type="predicted"/>
<sequence length="208" mass="22150">MRIRSTRNRTAVAVVCAAGFALVATGCNDNLAQDGGSTEAPSKAPKKPSASASKAVDSDAGKTLALGEATPITYKRSDKTGTLRIAAKSVVKGAQSDLDKVALNAEERKLQPYYVTMSFENIGKNSIHYPFLNTPTHLRDSRGEEAKSLITLGGDVAKCPGEDPDDFNANDTATLCKVFLLPSSETPSVVSYTGDFDKEPVFWTAKED</sequence>
<dbReference type="RefSeq" id="WP_358637514.1">
    <property type="nucleotide sequence ID" value="NZ_JBFACG010000012.1"/>
</dbReference>
<gene>
    <name evidence="3" type="ORF">ACI2L5_31620</name>
</gene>
<protein>
    <recommendedName>
        <fullName evidence="5">DUF4352 domain-containing protein</fullName>
    </recommendedName>
</protein>
<evidence type="ECO:0000313" key="4">
    <source>
        <dbReference type="Proteomes" id="UP001620295"/>
    </source>
</evidence>
<dbReference type="Proteomes" id="UP001620295">
    <property type="component" value="Unassembled WGS sequence"/>
</dbReference>
<organism evidence="3 4">
    <name type="scientific">Streptomyces milbemycinicus</name>
    <dbReference type="NCBI Taxonomy" id="476552"/>
    <lineage>
        <taxon>Bacteria</taxon>
        <taxon>Bacillati</taxon>
        <taxon>Actinomycetota</taxon>
        <taxon>Actinomycetes</taxon>
        <taxon>Kitasatosporales</taxon>
        <taxon>Streptomycetaceae</taxon>
        <taxon>Streptomyces</taxon>
    </lineage>
</organism>
<evidence type="ECO:0000256" key="1">
    <source>
        <dbReference type="SAM" id="MobiDB-lite"/>
    </source>
</evidence>
<feature type="compositionally biased region" description="Low complexity" evidence="1">
    <location>
        <begin position="40"/>
        <end position="55"/>
    </location>
</feature>
<dbReference type="PROSITE" id="PS51257">
    <property type="entry name" value="PROKAR_LIPOPROTEIN"/>
    <property type="match status" value="1"/>
</dbReference>
<comment type="caution">
    <text evidence="3">The sequence shown here is derived from an EMBL/GenBank/DDBJ whole genome shotgun (WGS) entry which is preliminary data.</text>
</comment>
<evidence type="ECO:0008006" key="5">
    <source>
        <dbReference type="Google" id="ProtNLM"/>
    </source>
</evidence>
<accession>A0ABW8LU81</accession>
<feature type="signal peptide" evidence="2">
    <location>
        <begin position="1"/>
        <end position="32"/>
    </location>
</feature>
<keyword evidence="4" id="KW-1185">Reference proteome</keyword>
<feature type="region of interest" description="Disordered" evidence="1">
    <location>
        <begin position="34"/>
        <end position="60"/>
    </location>
</feature>